<dbReference type="PANTHER" id="PTHR47843">
    <property type="entry name" value="BTB DOMAIN-CONTAINING PROTEIN-RELATED"/>
    <property type="match status" value="1"/>
</dbReference>
<gene>
    <name evidence="3" type="ORF">DL546_008880</name>
</gene>
<sequence length="258" mass="28711">MAVAPEVRAYEDQFDLSLSGPTIEFVVGPDLTPVTFHIHEKLVCASSDFCKCAVNGPWKESKSRSIVLDDVDASIFQIYVSWLYRAQLPVRIDAPGHEGNAEYLALARAYVLGDRLQDVAFCDACIDTMIIKSQTPAADGHSWNPVGPVIACIYENTTTRSKVRMFLVDLYVRNGVGNWLTKWADKDTDLPKDFLFDLAVALLNTRPRPEKQVSQPCEYHEHGKERICYKKLLASSKMPSQDVVNDKGGNGATDTLPN</sequence>
<reference evidence="3 4" key="1">
    <citation type="submission" date="2018-08" db="EMBL/GenBank/DDBJ databases">
        <title>Draft genome of the lignicolous fungus Coniochaeta pulveracea.</title>
        <authorList>
            <person name="Borstlap C.J."/>
            <person name="De Witt R.N."/>
            <person name="Botha A."/>
            <person name="Volschenk H."/>
        </authorList>
    </citation>
    <scope>NUCLEOTIDE SEQUENCE [LARGE SCALE GENOMIC DNA]</scope>
    <source>
        <strain evidence="3 4">CAB683</strain>
    </source>
</reference>
<accession>A0A420YFR8</accession>
<organism evidence="3 4">
    <name type="scientific">Coniochaeta pulveracea</name>
    <dbReference type="NCBI Taxonomy" id="177199"/>
    <lineage>
        <taxon>Eukaryota</taxon>
        <taxon>Fungi</taxon>
        <taxon>Dikarya</taxon>
        <taxon>Ascomycota</taxon>
        <taxon>Pezizomycotina</taxon>
        <taxon>Sordariomycetes</taxon>
        <taxon>Sordariomycetidae</taxon>
        <taxon>Coniochaetales</taxon>
        <taxon>Coniochaetaceae</taxon>
        <taxon>Coniochaeta</taxon>
    </lineage>
</organism>
<feature type="domain" description="BTB" evidence="2">
    <location>
        <begin position="21"/>
        <end position="92"/>
    </location>
</feature>
<name>A0A420YFR8_9PEZI</name>
<evidence type="ECO:0000256" key="1">
    <source>
        <dbReference type="SAM" id="MobiDB-lite"/>
    </source>
</evidence>
<comment type="caution">
    <text evidence="3">The sequence shown here is derived from an EMBL/GenBank/DDBJ whole genome shotgun (WGS) entry which is preliminary data.</text>
</comment>
<dbReference type="InterPro" id="IPR000210">
    <property type="entry name" value="BTB/POZ_dom"/>
</dbReference>
<evidence type="ECO:0000313" key="4">
    <source>
        <dbReference type="Proteomes" id="UP000275385"/>
    </source>
</evidence>
<dbReference type="Pfam" id="PF00651">
    <property type="entry name" value="BTB"/>
    <property type="match status" value="1"/>
</dbReference>
<protein>
    <recommendedName>
        <fullName evidence="2">BTB domain-containing protein</fullName>
    </recommendedName>
</protein>
<keyword evidence="4" id="KW-1185">Reference proteome</keyword>
<feature type="region of interest" description="Disordered" evidence="1">
    <location>
        <begin position="238"/>
        <end position="258"/>
    </location>
</feature>
<dbReference type="PROSITE" id="PS50097">
    <property type="entry name" value="BTB"/>
    <property type="match status" value="1"/>
</dbReference>
<proteinExistence type="predicted"/>
<evidence type="ECO:0000259" key="2">
    <source>
        <dbReference type="PROSITE" id="PS50097"/>
    </source>
</evidence>
<dbReference type="OrthoDB" id="1022638at2759"/>
<dbReference type="CDD" id="cd18186">
    <property type="entry name" value="BTB_POZ_ZBTB_KLHL-like"/>
    <property type="match status" value="1"/>
</dbReference>
<dbReference type="Proteomes" id="UP000275385">
    <property type="component" value="Unassembled WGS sequence"/>
</dbReference>
<dbReference type="SUPFAM" id="SSF54695">
    <property type="entry name" value="POZ domain"/>
    <property type="match status" value="1"/>
</dbReference>
<evidence type="ECO:0000313" key="3">
    <source>
        <dbReference type="EMBL" id="RKU46530.1"/>
    </source>
</evidence>
<dbReference type="STRING" id="177199.A0A420YFR8"/>
<dbReference type="Gene3D" id="3.30.710.10">
    <property type="entry name" value="Potassium Channel Kv1.1, Chain A"/>
    <property type="match status" value="1"/>
</dbReference>
<dbReference type="AlphaFoldDB" id="A0A420YFR8"/>
<dbReference type="PANTHER" id="PTHR47843:SF2">
    <property type="entry name" value="BTB DOMAIN-CONTAINING PROTEIN"/>
    <property type="match status" value="1"/>
</dbReference>
<dbReference type="InterPro" id="IPR011333">
    <property type="entry name" value="SKP1/BTB/POZ_sf"/>
</dbReference>
<dbReference type="EMBL" id="QVQW01000014">
    <property type="protein sequence ID" value="RKU46530.1"/>
    <property type="molecule type" value="Genomic_DNA"/>
</dbReference>